<gene>
    <name evidence="3" type="ORF">P879_05563</name>
</gene>
<reference evidence="3 4" key="1">
    <citation type="submission" date="2019-07" db="EMBL/GenBank/DDBJ databases">
        <title>Annotation for the trematode Paragonimus westermani.</title>
        <authorList>
            <person name="Choi Y.-J."/>
        </authorList>
    </citation>
    <scope>NUCLEOTIDE SEQUENCE [LARGE SCALE GENOMIC DNA]</scope>
    <source>
        <strain evidence="3">180907_Pwestermani</strain>
    </source>
</reference>
<dbReference type="EMBL" id="JTDF01005898">
    <property type="protein sequence ID" value="KAF8565899.1"/>
    <property type="molecule type" value="Genomic_DNA"/>
</dbReference>
<evidence type="ECO:0000256" key="1">
    <source>
        <dbReference type="SAM" id="MobiDB-lite"/>
    </source>
</evidence>
<name>A0A8T0DDK5_9TREM</name>
<comment type="caution">
    <text evidence="3">The sequence shown here is derived from an EMBL/GenBank/DDBJ whole genome shotgun (WGS) entry which is preliminary data.</text>
</comment>
<dbReference type="OrthoDB" id="199574at2759"/>
<feature type="region of interest" description="Disordered" evidence="1">
    <location>
        <begin position="339"/>
        <end position="460"/>
    </location>
</feature>
<dbReference type="PANTHER" id="PTHR12436:SF4">
    <property type="entry name" value="LEUKOCYTE RECEPTOR CLUSTER MEMBER 8"/>
    <property type="match status" value="1"/>
</dbReference>
<dbReference type="PANTHER" id="PTHR12436">
    <property type="entry name" value="80 KDA MCM3-ASSOCIATED PROTEIN"/>
    <property type="match status" value="1"/>
</dbReference>
<dbReference type="GO" id="GO:0005634">
    <property type="term" value="C:nucleus"/>
    <property type="evidence" value="ECO:0007669"/>
    <property type="project" value="TreeGrafter"/>
</dbReference>
<feature type="compositionally biased region" description="Basic residues" evidence="1">
    <location>
        <begin position="365"/>
        <end position="381"/>
    </location>
</feature>
<dbReference type="Proteomes" id="UP000699462">
    <property type="component" value="Unassembled WGS sequence"/>
</dbReference>
<accession>A0A8T0DDK5</accession>
<feature type="region of interest" description="Disordered" evidence="1">
    <location>
        <begin position="474"/>
        <end position="493"/>
    </location>
</feature>
<evidence type="ECO:0000259" key="2">
    <source>
        <dbReference type="Pfam" id="PF03399"/>
    </source>
</evidence>
<protein>
    <recommendedName>
        <fullName evidence="2">SAC3/GANP/THP3 conserved domain-containing protein</fullName>
    </recommendedName>
</protein>
<feature type="compositionally biased region" description="Low complexity" evidence="1">
    <location>
        <begin position="349"/>
        <end position="361"/>
    </location>
</feature>
<feature type="compositionally biased region" description="Basic residues" evidence="1">
    <location>
        <begin position="478"/>
        <end position="489"/>
    </location>
</feature>
<dbReference type="Gene3D" id="1.25.40.990">
    <property type="match status" value="1"/>
</dbReference>
<feature type="region of interest" description="Disordered" evidence="1">
    <location>
        <begin position="39"/>
        <end position="60"/>
    </location>
</feature>
<sequence length="810" mass="90007">MQPWNTYNGYWHGSAYGSYSDANQPTQTYDYNHKATISSSAASVTPPPPGVDSKDGVPVATATTDSSWPTYRMGCTQAAANSYAYTSNSAAYPHPYMYGLSSQNPDSPGASAFPAYSSGLVNSAASNQAAISWNAANYGYYPYGTVPGVYAQPWGYPVPPVRPAAIPAVAHFPSSNILESKSSSGEPVKDAISTGESEATSTAELQQPPSTFQAKGVKEQWSQELKDYVQRAFCSIDTKEEKDQMERILKEKLEYIFRNNIKVDWTTENIPTVPSKAIAALQKSAAPRPSSFNVVRPVQLPGPRGAYVTGPARGSSVRLPVGLIPRGGRNIFSASSATYTAKKIPPAPRRSSPASRSPVSPHRQPWTRRRTRVISHSRSRSRSSSSHHSSSSSGSRSRPRRRRRLTSRSRSRSSPRGASQPHSSSARNGSSERSPTPVVFYGRNNRRWKRGGGREALDISSDPKFSLVKEDVTYSRGGRGRGRGGKRGRGANNLANASRLSSRADRFKDHLVGSTLIGAGSIARTTSQMLLSLADERDELSVDFDACQIVGTMQELEKPYLRLTRAPEAHEVRPLSVLKQSLEHVKQKWIEKSDYHWACEQFKSIRQDLTVQGVEDEFAVSVYEAHADAALDAGDFEEFHQCQSQLLRLYKEGLASTRFLEFTAYRLLYYIFTLDLLGINTIMAGLRPTHKSNPCIRFALNVRSAWSLHNYRRFSRYVCPSADASEQPPLRCSRVIHWFLDRERRDSLKIIFKVFRPHINMQFVTDALGFQSIDECKTFICKEFSITTDLLQPEDKVDCKTIWNAICEVT</sequence>
<feature type="compositionally biased region" description="Polar residues" evidence="1">
    <location>
        <begin position="194"/>
        <end position="213"/>
    </location>
</feature>
<dbReference type="InterPro" id="IPR045107">
    <property type="entry name" value="SAC3/GANP/THP3"/>
</dbReference>
<organism evidence="3 4">
    <name type="scientific">Paragonimus westermani</name>
    <dbReference type="NCBI Taxonomy" id="34504"/>
    <lineage>
        <taxon>Eukaryota</taxon>
        <taxon>Metazoa</taxon>
        <taxon>Spiralia</taxon>
        <taxon>Lophotrochozoa</taxon>
        <taxon>Platyhelminthes</taxon>
        <taxon>Trematoda</taxon>
        <taxon>Digenea</taxon>
        <taxon>Plagiorchiida</taxon>
        <taxon>Troglotremata</taxon>
        <taxon>Troglotrematidae</taxon>
        <taxon>Paragonimus</taxon>
    </lineage>
</organism>
<feature type="compositionally biased region" description="Basic residues" evidence="1">
    <location>
        <begin position="397"/>
        <end position="413"/>
    </location>
</feature>
<dbReference type="InterPro" id="IPR005062">
    <property type="entry name" value="SAC3/GANP/THP3_conserved"/>
</dbReference>
<dbReference type="AlphaFoldDB" id="A0A8T0DDK5"/>
<feature type="compositionally biased region" description="Low complexity" evidence="1">
    <location>
        <begin position="423"/>
        <end position="434"/>
    </location>
</feature>
<feature type="region of interest" description="Disordered" evidence="1">
    <location>
        <begin position="178"/>
        <end position="213"/>
    </location>
</feature>
<keyword evidence="4" id="KW-1185">Reference proteome</keyword>
<proteinExistence type="predicted"/>
<feature type="domain" description="SAC3/GANP/THP3 conserved" evidence="2">
    <location>
        <begin position="565"/>
        <end position="787"/>
    </location>
</feature>
<dbReference type="Pfam" id="PF03399">
    <property type="entry name" value="SAC3_GANP"/>
    <property type="match status" value="1"/>
</dbReference>
<evidence type="ECO:0000313" key="3">
    <source>
        <dbReference type="EMBL" id="KAF8565899.1"/>
    </source>
</evidence>
<feature type="compositionally biased region" description="Low complexity" evidence="1">
    <location>
        <begin position="382"/>
        <end position="396"/>
    </location>
</feature>
<evidence type="ECO:0000313" key="4">
    <source>
        <dbReference type="Proteomes" id="UP000699462"/>
    </source>
</evidence>